<name>A0AAV1IZH0_9NEOP</name>
<dbReference type="AlphaFoldDB" id="A0AAV1IZH0"/>
<protein>
    <submittedName>
        <fullName evidence="1">Uncharacterized protein</fullName>
    </submittedName>
</protein>
<comment type="caution">
    <text evidence="1">The sequence shown here is derived from an EMBL/GenBank/DDBJ whole genome shotgun (WGS) entry which is preliminary data.</text>
</comment>
<accession>A0AAV1IZH0</accession>
<sequence>MERLRFDFTVKSTTDGKTNLIFITSIATPNGQVFEMPADYQPANLHGVITATPNYTKVKKSLIKRNQTRRIWISLTEEISKTYLDEEENLQFQDVYLEEISDQPSSVEPKPLGSNQKLEKLLEKLLEEKEQIPVKQNLGKIAKDFIIEKFYGRNSNASQWIKDFNKECERFQIKEDKKKIEILKNFLENSSIDWYSCMLIKLTIESEWKQWENNFCETFANKGWSSTRYALGFKYQAGSLLEYAIKKEKSGKQWTLGHLLTL</sequence>
<proteinExistence type="predicted"/>
<dbReference type="Proteomes" id="UP001497472">
    <property type="component" value="Unassembled WGS sequence"/>
</dbReference>
<evidence type="ECO:0000313" key="1">
    <source>
        <dbReference type="EMBL" id="CAK1542647.1"/>
    </source>
</evidence>
<evidence type="ECO:0000313" key="2">
    <source>
        <dbReference type="Proteomes" id="UP001497472"/>
    </source>
</evidence>
<gene>
    <name evidence="1" type="ORF">LNINA_LOCUS2524</name>
</gene>
<keyword evidence="2" id="KW-1185">Reference proteome</keyword>
<reference evidence="1 2" key="1">
    <citation type="submission" date="2023-11" db="EMBL/GenBank/DDBJ databases">
        <authorList>
            <person name="Okamura Y."/>
        </authorList>
    </citation>
    <scope>NUCLEOTIDE SEQUENCE [LARGE SCALE GENOMIC DNA]</scope>
</reference>
<dbReference type="EMBL" id="CAVLEF010000003">
    <property type="protein sequence ID" value="CAK1542647.1"/>
    <property type="molecule type" value="Genomic_DNA"/>
</dbReference>
<organism evidence="1 2">
    <name type="scientific">Leptosia nina</name>
    <dbReference type="NCBI Taxonomy" id="320188"/>
    <lineage>
        <taxon>Eukaryota</taxon>
        <taxon>Metazoa</taxon>
        <taxon>Ecdysozoa</taxon>
        <taxon>Arthropoda</taxon>
        <taxon>Hexapoda</taxon>
        <taxon>Insecta</taxon>
        <taxon>Pterygota</taxon>
        <taxon>Neoptera</taxon>
        <taxon>Endopterygota</taxon>
        <taxon>Lepidoptera</taxon>
        <taxon>Glossata</taxon>
        <taxon>Ditrysia</taxon>
        <taxon>Papilionoidea</taxon>
        <taxon>Pieridae</taxon>
        <taxon>Pierinae</taxon>
        <taxon>Leptosia</taxon>
    </lineage>
</organism>